<dbReference type="UniPathway" id="UPA00109">
    <property type="reaction ID" value="UER00186"/>
</dbReference>
<feature type="binding site" evidence="5 7">
    <location>
        <begin position="113"/>
        <end position="114"/>
    </location>
    <ligand>
        <name>substrate</name>
    </ligand>
</feature>
<dbReference type="CDD" id="cd07067">
    <property type="entry name" value="HP_PGM_like"/>
    <property type="match status" value="1"/>
</dbReference>
<evidence type="ECO:0000256" key="3">
    <source>
        <dbReference type="ARBA" id="ARBA00023152"/>
    </source>
</evidence>
<evidence type="ECO:0000256" key="2">
    <source>
        <dbReference type="ARBA" id="ARBA00022432"/>
    </source>
</evidence>
<evidence type="ECO:0000256" key="7">
    <source>
        <dbReference type="PIRSR" id="PIRSR613078-2"/>
    </source>
</evidence>
<comment type="caution">
    <text evidence="10">The sequence shown here is derived from an EMBL/GenBank/DDBJ whole genome shotgun (WGS) entry which is preliminary data.</text>
</comment>
<keyword evidence="4 5" id="KW-0413">Isomerase</keyword>
<gene>
    <name evidence="5" type="primary">gpmA</name>
    <name evidence="10" type="ORF">A5893_07445</name>
</gene>
<dbReference type="GO" id="GO:0004619">
    <property type="term" value="F:phosphoglycerate mutase activity"/>
    <property type="evidence" value="ECO:0007669"/>
    <property type="project" value="UniProtKB-UniRule"/>
</dbReference>
<keyword evidence="3 5" id="KW-0324">Glycolysis</keyword>
<protein>
    <recommendedName>
        <fullName evidence="5 9">2,3-bisphosphoglycerate-dependent phosphoglycerate mutase</fullName>
        <shortName evidence="5">BPG-dependent PGAM</shortName>
        <shortName evidence="5">PGAM</shortName>
        <shortName evidence="5">Phosphoglyceromutase</shortName>
        <shortName evidence="5">dPGM</shortName>
        <ecNumber evidence="5 9">5.4.2.11</ecNumber>
    </recommendedName>
</protein>
<dbReference type="PANTHER" id="PTHR11931">
    <property type="entry name" value="PHOSPHOGLYCERATE MUTASE"/>
    <property type="match status" value="1"/>
</dbReference>
<dbReference type="SUPFAM" id="SSF53254">
    <property type="entry name" value="Phosphoglycerate mutase-like"/>
    <property type="match status" value="1"/>
</dbReference>
<accession>A0A179DIQ7</accession>
<feature type="active site" description="Proton donor/acceptor" evidence="5 6">
    <location>
        <position position="86"/>
    </location>
</feature>
<evidence type="ECO:0000256" key="1">
    <source>
        <dbReference type="ARBA" id="ARBA00006717"/>
    </source>
</evidence>
<dbReference type="STRING" id="1826909.A5893_07445"/>
<dbReference type="Gene3D" id="3.40.50.1240">
    <property type="entry name" value="Phosphoglycerate mutase-like"/>
    <property type="match status" value="1"/>
</dbReference>
<dbReference type="GO" id="GO:0006096">
    <property type="term" value="P:glycolytic process"/>
    <property type="evidence" value="ECO:0007669"/>
    <property type="project" value="UniProtKB-UniRule"/>
</dbReference>
<feature type="binding site" evidence="5 7">
    <location>
        <begin position="22"/>
        <end position="23"/>
    </location>
    <ligand>
        <name>substrate</name>
    </ligand>
</feature>
<dbReference type="InterPro" id="IPR005952">
    <property type="entry name" value="Phosphogly_mut1"/>
</dbReference>
<evidence type="ECO:0000313" key="10">
    <source>
        <dbReference type="EMBL" id="OAQ40764.1"/>
    </source>
</evidence>
<feature type="binding site" evidence="5 7">
    <location>
        <position position="59"/>
    </location>
    <ligand>
        <name>substrate</name>
    </ligand>
</feature>
<keyword evidence="2 5" id="KW-0312">Gluconeogenesis</keyword>
<dbReference type="NCBIfam" id="TIGR01258">
    <property type="entry name" value="pgm_1"/>
    <property type="match status" value="2"/>
</dbReference>
<dbReference type="InterPro" id="IPR001345">
    <property type="entry name" value="PG/BPGM_mutase_AS"/>
</dbReference>
<evidence type="ECO:0000256" key="9">
    <source>
        <dbReference type="RuleBase" id="RU004512"/>
    </source>
</evidence>
<evidence type="ECO:0000256" key="8">
    <source>
        <dbReference type="PIRSR" id="PIRSR613078-3"/>
    </source>
</evidence>
<comment type="pathway">
    <text evidence="5 9">Carbohydrate degradation; glycolysis; pyruvate from D-glyceraldehyde 3-phosphate: step 3/5.</text>
</comment>
<feature type="active site" description="Tele-phosphohistidine intermediate" evidence="5 6">
    <location>
        <position position="10"/>
    </location>
</feature>
<dbReference type="GO" id="GO:0006094">
    <property type="term" value="P:gluconeogenesis"/>
    <property type="evidence" value="ECO:0007669"/>
    <property type="project" value="UniProtKB-UniRule"/>
</dbReference>
<evidence type="ECO:0000313" key="11">
    <source>
        <dbReference type="Proteomes" id="UP000078459"/>
    </source>
</evidence>
<dbReference type="RefSeq" id="WP_068821995.1">
    <property type="nucleotide sequence ID" value="NZ_LWHJ01000022.1"/>
</dbReference>
<dbReference type="PIRSF" id="PIRSF000709">
    <property type="entry name" value="6PFK_2-Ptase"/>
    <property type="match status" value="1"/>
</dbReference>
<feature type="site" description="Transition state stabilizer" evidence="5 8">
    <location>
        <position position="156"/>
    </location>
</feature>
<name>A0A179DIQ7_9SPHI</name>
<dbReference type="HAMAP" id="MF_01039">
    <property type="entry name" value="PGAM_GpmA"/>
    <property type="match status" value="1"/>
</dbReference>
<organism evidence="10 11">
    <name type="scientific">Pedobacter psychrophilus</name>
    <dbReference type="NCBI Taxonomy" id="1826909"/>
    <lineage>
        <taxon>Bacteria</taxon>
        <taxon>Pseudomonadati</taxon>
        <taxon>Bacteroidota</taxon>
        <taxon>Sphingobacteriia</taxon>
        <taxon>Sphingobacteriales</taxon>
        <taxon>Sphingobacteriaceae</taxon>
        <taxon>Pedobacter</taxon>
    </lineage>
</organism>
<dbReference type="InterPro" id="IPR013078">
    <property type="entry name" value="His_Pase_superF_clade-1"/>
</dbReference>
<dbReference type="Pfam" id="PF00300">
    <property type="entry name" value="His_Phos_1"/>
    <property type="match status" value="1"/>
</dbReference>
<reference evidence="10 11" key="1">
    <citation type="submission" date="2016-04" db="EMBL/GenBank/DDBJ databases">
        <authorList>
            <person name="Evans L.H."/>
            <person name="Alamgir A."/>
            <person name="Owens N."/>
            <person name="Weber N.D."/>
            <person name="Virtaneva K."/>
            <person name="Barbian K."/>
            <person name="Babar A."/>
            <person name="Rosenke K."/>
        </authorList>
    </citation>
    <scope>NUCLEOTIDE SEQUENCE [LARGE SCALE GENOMIC DNA]</scope>
    <source>
        <strain evidence="10 11">CCM 8644</strain>
    </source>
</reference>
<dbReference type="OrthoDB" id="9782128at2"/>
<proteinExistence type="inferred from homology"/>
<feature type="binding site" evidence="5 7">
    <location>
        <begin position="9"/>
        <end position="16"/>
    </location>
    <ligand>
        <name>substrate</name>
    </ligand>
</feature>
<reference evidence="10 11" key="2">
    <citation type="submission" date="2016-06" db="EMBL/GenBank/DDBJ databases">
        <title>Pedobacter psychrophilus sp. nov., isolated from Antarctic fragmentary rock.</title>
        <authorList>
            <person name="Svec P."/>
        </authorList>
    </citation>
    <scope>NUCLEOTIDE SEQUENCE [LARGE SCALE GENOMIC DNA]</scope>
    <source>
        <strain evidence="10 11">CCM 8644</strain>
    </source>
</reference>
<evidence type="ECO:0000256" key="5">
    <source>
        <dbReference type="HAMAP-Rule" id="MF_01039"/>
    </source>
</evidence>
<dbReference type="InterPro" id="IPR029033">
    <property type="entry name" value="His_PPase_superfam"/>
</dbReference>
<feature type="binding site" evidence="5 7">
    <location>
        <position position="97"/>
    </location>
    <ligand>
        <name>substrate</name>
    </ligand>
</feature>
<dbReference type="PROSITE" id="PS00175">
    <property type="entry name" value="PG_MUTASE"/>
    <property type="match status" value="1"/>
</dbReference>
<evidence type="ECO:0000256" key="4">
    <source>
        <dbReference type="ARBA" id="ARBA00023235"/>
    </source>
</evidence>
<dbReference type="SMART" id="SM00855">
    <property type="entry name" value="PGAM"/>
    <property type="match status" value="1"/>
</dbReference>
<dbReference type="EC" id="5.4.2.11" evidence="5 9"/>
<comment type="catalytic activity">
    <reaction evidence="5 9">
        <text>(2R)-2-phosphoglycerate = (2R)-3-phosphoglycerate</text>
        <dbReference type="Rhea" id="RHEA:15901"/>
        <dbReference type="ChEBI" id="CHEBI:58272"/>
        <dbReference type="ChEBI" id="CHEBI:58289"/>
        <dbReference type="EC" id="5.4.2.11"/>
    </reaction>
</comment>
<dbReference type="EMBL" id="LWHJ01000022">
    <property type="protein sequence ID" value="OAQ40764.1"/>
    <property type="molecule type" value="Genomic_DNA"/>
</dbReference>
<dbReference type="AlphaFoldDB" id="A0A179DIQ7"/>
<comment type="function">
    <text evidence="5 9">Catalyzes the interconversion of 2-phosphoglycerate and 3-phosphoglycerate.</text>
</comment>
<keyword evidence="11" id="KW-1185">Reference proteome</keyword>
<comment type="similarity">
    <text evidence="1 5">Belongs to the phosphoglycerate mutase family. BPG-dependent PGAM subfamily.</text>
</comment>
<sequence length="197" mass="22684">MDNKLILVRHGQSVWNLENKFTGQKDVELSPKGEEEAKDAGELLKSTCIDKVYTSTLIRAKHTYEIIKKISGLEKIPVVENKALNERKYGDLEGLNKFDTIKEFGIEQVQIWRRSFDVRPPNGESLKDTYDRVVPYFNSHIKKDLDKGLNILIVAHGNSLRALIMYLENISKEEIMEREIATGVPLIYNWPIKIVNK</sequence>
<dbReference type="Proteomes" id="UP000078459">
    <property type="component" value="Unassembled WGS sequence"/>
</dbReference>
<feature type="binding site" evidence="5 7">
    <location>
        <begin position="157"/>
        <end position="158"/>
    </location>
    <ligand>
        <name>substrate</name>
    </ligand>
</feature>
<feature type="binding site" evidence="5 7">
    <location>
        <begin position="86"/>
        <end position="89"/>
    </location>
    <ligand>
        <name>substrate</name>
    </ligand>
</feature>
<evidence type="ECO:0000256" key="6">
    <source>
        <dbReference type="PIRSR" id="PIRSR613078-1"/>
    </source>
</evidence>